<sequence length="325" mass="37210">MGNPGAFRGSRKEFLMSQKPLYEAGVQGGHVLDALASIQRMYFNRYPVDLPHDEEPSAEHLAAVDDDVPSTEPDELDEAQYSADEWKEIVEAKRVREELIVYRKAQLKRWFAYQYMKDHDLSSKESGAQNPFTILLAQLTKTNTQRPRAKPAVNVWRRTTRKQIEEEVNAQATRLNVSKSRGLAALRERIVKEWYKKLPQEEQQEWERLAKEEHAAALEDWERELKAGPSTQPVDIQRAIESLIGFVEPILDGICKATGWKATLIAGGPEPARNGALKMLSIHSGTVSGDVKMNWGRSEFINYQRHVIPTFGSFLRKCYSMYHFH</sequence>
<evidence type="ECO:0000313" key="2">
    <source>
        <dbReference type="Proteomes" id="UP000284842"/>
    </source>
</evidence>
<protein>
    <submittedName>
        <fullName evidence="1">Uncharacterized protein</fullName>
    </submittedName>
</protein>
<dbReference type="OrthoDB" id="3033067at2759"/>
<name>A0A409YRK5_9AGAR</name>
<comment type="caution">
    <text evidence="1">The sequence shown here is derived from an EMBL/GenBank/DDBJ whole genome shotgun (WGS) entry which is preliminary data.</text>
</comment>
<proteinExistence type="predicted"/>
<keyword evidence="2" id="KW-1185">Reference proteome</keyword>
<dbReference type="STRING" id="181874.A0A409YRK5"/>
<dbReference type="AlphaFoldDB" id="A0A409YRK5"/>
<accession>A0A409YRK5</accession>
<gene>
    <name evidence="1" type="ORF">CVT24_002862</name>
</gene>
<evidence type="ECO:0000313" key="1">
    <source>
        <dbReference type="EMBL" id="PPR05634.1"/>
    </source>
</evidence>
<dbReference type="EMBL" id="NHTK01000777">
    <property type="protein sequence ID" value="PPR05634.1"/>
    <property type="molecule type" value="Genomic_DNA"/>
</dbReference>
<dbReference type="Proteomes" id="UP000284842">
    <property type="component" value="Unassembled WGS sequence"/>
</dbReference>
<organism evidence="1 2">
    <name type="scientific">Panaeolus cyanescens</name>
    <dbReference type="NCBI Taxonomy" id="181874"/>
    <lineage>
        <taxon>Eukaryota</taxon>
        <taxon>Fungi</taxon>
        <taxon>Dikarya</taxon>
        <taxon>Basidiomycota</taxon>
        <taxon>Agaricomycotina</taxon>
        <taxon>Agaricomycetes</taxon>
        <taxon>Agaricomycetidae</taxon>
        <taxon>Agaricales</taxon>
        <taxon>Agaricineae</taxon>
        <taxon>Galeropsidaceae</taxon>
        <taxon>Panaeolus</taxon>
    </lineage>
</organism>
<reference evidence="1 2" key="1">
    <citation type="journal article" date="2018" name="Evol. Lett.">
        <title>Horizontal gene cluster transfer increased hallucinogenic mushroom diversity.</title>
        <authorList>
            <person name="Reynolds H.T."/>
            <person name="Vijayakumar V."/>
            <person name="Gluck-Thaler E."/>
            <person name="Korotkin H.B."/>
            <person name="Matheny P.B."/>
            <person name="Slot J.C."/>
        </authorList>
    </citation>
    <scope>NUCLEOTIDE SEQUENCE [LARGE SCALE GENOMIC DNA]</scope>
    <source>
        <strain evidence="1 2">2629</strain>
    </source>
</reference>
<dbReference type="InParanoid" id="A0A409YRK5"/>